<feature type="compositionally biased region" description="Polar residues" evidence="1">
    <location>
        <begin position="211"/>
        <end position="233"/>
    </location>
</feature>
<reference evidence="2 3" key="1">
    <citation type="journal article" date="2019" name="Nat. Ecol. Evol.">
        <title>Megaphylogeny resolves global patterns of mushroom evolution.</title>
        <authorList>
            <person name="Varga T."/>
            <person name="Krizsan K."/>
            <person name="Foldi C."/>
            <person name="Dima B."/>
            <person name="Sanchez-Garcia M."/>
            <person name="Sanchez-Ramirez S."/>
            <person name="Szollosi G.J."/>
            <person name="Szarkandi J.G."/>
            <person name="Papp V."/>
            <person name="Albert L."/>
            <person name="Andreopoulos W."/>
            <person name="Angelini C."/>
            <person name="Antonin V."/>
            <person name="Barry K.W."/>
            <person name="Bougher N.L."/>
            <person name="Buchanan P."/>
            <person name="Buyck B."/>
            <person name="Bense V."/>
            <person name="Catcheside P."/>
            <person name="Chovatia M."/>
            <person name="Cooper J."/>
            <person name="Damon W."/>
            <person name="Desjardin D."/>
            <person name="Finy P."/>
            <person name="Geml J."/>
            <person name="Haridas S."/>
            <person name="Hughes K."/>
            <person name="Justo A."/>
            <person name="Karasinski D."/>
            <person name="Kautmanova I."/>
            <person name="Kiss B."/>
            <person name="Kocsube S."/>
            <person name="Kotiranta H."/>
            <person name="LaButti K.M."/>
            <person name="Lechner B.E."/>
            <person name="Liimatainen K."/>
            <person name="Lipzen A."/>
            <person name="Lukacs Z."/>
            <person name="Mihaltcheva S."/>
            <person name="Morgado L.N."/>
            <person name="Niskanen T."/>
            <person name="Noordeloos M.E."/>
            <person name="Ohm R.A."/>
            <person name="Ortiz-Santana B."/>
            <person name="Ovrebo C."/>
            <person name="Racz N."/>
            <person name="Riley R."/>
            <person name="Savchenko A."/>
            <person name="Shiryaev A."/>
            <person name="Soop K."/>
            <person name="Spirin V."/>
            <person name="Szebenyi C."/>
            <person name="Tomsovsky M."/>
            <person name="Tulloss R.E."/>
            <person name="Uehling J."/>
            <person name="Grigoriev I.V."/>
            <person name="Vagvolgyi C."/>
            <person name="Papp T."/>
            <person name="Martin F.M."/>
            <person name="Miettinen O."/>
            <person name="Hibbett D.S."/>
            <person name="Nagy L.G."/>
        </authorList>
    </citation>
    <scope>NUCLEOTIDE SEQUENCE [LARGE SCALE GENOMIC DNA]</scope>
    <source>
        <strain evidence="2 3">CBS 121175</strain>
    </source>
</reference>
<organism evidence="2 3">
    <name type="scientific">Coprinopsis marcescibilis</name>
    <name type="common">Agaric fungus</name>
    <name type="synonym">Psathyrella marcescibilis</name>
    <dbReference type="NCBI Taxonomy" id="230819"/>
    <lineage>
        <taxon>Eukaryota</taxon>
        <taxon>Fungi</taxon>
        <taxon>Dikarya</taxon>
        <taxon>Basidiomycota</taxon>
        <taxon>Agaricomycotina</taxon>
        <taxon>Agaricomycetes</taxon>
        <taxon>Agaricomycetidae</taxon>
        <taxon>Agaricales</taxon>
        <taxon>Agaricineae</taxon>
        <taxon>Psathyrellaceae</taxon>
        <taxon>Coprinopsis</taxon>
    </lineage>
</organism>
<sequence length="233" mass="24903">MRKPLEVVSSALGAAAKGSRLRNSNSGNAVLPDAARTQHHELSSNNLSMKRFQDLNITQNGDRRDIEQLSGQRIARSVSGLSESSCLASAVTKMTKCSYMDTGSSPPPMNRRQTVDDAMAASNGQATSMVLAAGPPSARLPGQNATEPQTTPQEDATDTATFPFRLSALATLFVPCTLTGYLQVSPRRRNHPNPKTLTNAKALPAAEKCNSRPTTPHSRDTPASQSDLYSSYS</sequence>
<gene>
    <name evidence="2" type="ORF">FA15DRAFT_515745</name>
</gene>
<protein>
    <submittedName>
        <fullName evidence="2">Uncharacterized protein</fullName>
    </submittedName>
</protein>
<evidence type="ECO:0000313" key="2">
    <source>
        <dbReference type="EMBL" id="TFK22538.1"/>
    </source>
</evidence>
<dbReference type="EMBL" id="ML210238">
    <property type="protein sequence ID" value="TFK22538.1"/>
    <property type="molecule type" value="Genomic_DNA"/>
</dbReference>
<accession>A0A5C3L2Z0</accession>
<feature type="region of interest" description="Disordered" evidence="1">
    <location>
        <begin position="184"/>
        <end position="233"/>
    </location>
</feature>
<evidence type="ECO:0000313" key="3">
    <source>
        <dbReference type="Proteomes" id="UP000307440"/>
    </source>
</evidence>
<feature type="region of interest" description="Disordered" evidence="1">
    <location>
        <begin position="135"/>
        <end position="156"/>
    </location>
</feature>
<dbReference type="Proteomes" id="UP000307440">
    <property type="component" value="Unassembled WGS sequence"/>
</dbReference>
<keyword evidence="3" id="KW-1185">Reference proteome</keyword>
<proteinExistence type="predicted"/>
<dbReference type="AlphaFoldDB" id="A0A5C3L2Z0"/>
<feature type="compositionally biased region" description="Polar residues" evidence="1">
    <location>
        <begin position="143"/>
        <end position="156"/>
    </location>
</feature>
<name>A0A5C3L2Z0_COPMA</name>
<evidence type="ECO:0000256" key="1">
    <source>
        <dbReference type="SAM" id="MobiDB-lite"/>
    </source>
</evidence>